<proteinExistence type="predicted"/>
<dbReference type="EMBL" id="UINC01074492">
    <property type="protein sequence ID" value="SVC11732.1"/>
    <property type="molecule type" value="Genomic_DNA"/>
</dbReference>
<evidence type="ECO:0000259" key="1">
    <source>
        <dbReference type="Pfam" id="PF08450"/>
    </source>
</evidence>
<dbReference type="InterPro" id="IPR005511">
    <property type="entry name" value="SMP-30"/>
</dbReference>
<dbReference type="PANTHER" id="PTHR47572">
    <property type="entry name" value="LIPOPROTEIN-RELATED"/>
    <property type="match status" value="1"/>
</dbReference>
<sequence>MTKKSYRVVTTGLEFPEGPIAMNDGSIILVEIKRGTLTRVLPSGAQEIVAELGGGPNGIAIGPGGKCYVCNNGGFDWHTDTAGHRPTLQPANYSGGRVEAVDLDTGVVEVLYTEADGVALSGPNDIVFDRQGGFYFSDLGKVRRHDQDRGRVLYAKADGSLIRTLAAPVEMPNGVGLSPDESTLYVAETPAARLWAFDLIEPGRAKKLPWPSPHGGRFIAGSSGYQRFDSLAVEEDGRVCVATLVNGGISVVSPEVGSVEHIPFPDPYTTNICFGGDELRTAYITLSQSGQLIEVPWPRAGLALNYLNK</sequence>
<dbReference type="SUPFAM" id="SSF63829">
    <property type="entry name" value="Calcium-dependent phosphotriesterase"/>
    <property type="match status" value="1"/>
</dbReference>
<dbReference type="InterPro" id="IPR011042">
    <property type="entry name" value="6-blade_b-propeller_TolB-like"/>
</dbReference>
<dbReference type="InterPro" id="IPR051262">
    <property type="entry name" value="SMP-30/CGR1_Lactonase"/>
</dbReference>
<protein>
    <recommendedName>
        <fullName evidence="1">SMP-30/Gluconolactonase/LRE-like region domain-containing protein</fullName>
    </recommendedName>
</protein>
<dbReference type="AlphaFoldDB" id="A0A382JK54"/>
<dbReference type="PANTHER" id="PTHR47572:SF5">
    <property type="entry name" value="BLR2277 PROTEIN"/>
    <property type="match status" value="1"/>
</dbReference>
<organism evidence="2">
    <name type="scientific">marine metagenome</name>
    <dbReference type="NCBI Taxonomy" id="408172"/>
    <lineage>
        <taxon>unclassified sequences</taxon>
        <taxon>metagenomes</taxon>
        <taxon>ecological metagenomes</taxon>
    </lineage>
</organism>
<reference evidence="2" key="1">
    <citation type="submission" date="2018-05" db="EMBL/GenBank/DDBJ databases">
        <authorList>
            <person name="Lanie J.A."/>
            <person name="Ng W.-L."/>
            <person name="Kazmierczak K.M."/>
            <person name="Andrzejewski T.M."/>
            <person name="Davidsen T.M."/>
            <person name="Wayne K.J."/>
            <person name="Tettelin H."/>
            <person name="Glass J.I."/>
            <person name="Rusch D."/>
            <person name="Podicherti R."/>
            <person name="Tsui H.-C.T."/>
            <person name="Winkler M.E."/>
        </authorList>
    </citation>
    <scope>NUCLEOTIDE SEQUENCE</scope>
</reference>
<dbReference type="PRINTS" id="PR01790">
    <property type="entry name" value="SMP30FAMILY"/>
</dbReference>
<dbReference type="InterPro" id="IPR013658">
    <property type="entry name" value="SGL"/>
</dbReference>
<accession>A0A382JK54</accession>
<dbReference type="Gene3D" id="2.120.10.30">
    <property type="entry name" value="TolB, C-terminal domain"/>
    <property type="match status" value="1"/>
</dbReference>
<gene>
    <name evidence="2" type="ORF">METZ01_LOCUS264586</name>
</gene>
<evidence type="ECO:0000313" key="2">
    <source>
        <dbReference type="EMBL" id="SVC11732.1"/>
    </source>
</evidence>
<feature type="domain" description="SMP-30/Gluconolactonase/LRE-like region" evidence="1">
    <location>
        <begin position="15"/>
        <end position="287"/>
    </location>
</feature>
<dbReference type="Pfam" id="PF08450">
    <property type="entry name" value="SGL"/>
    <property type="match status" value="1"/>
</dbReference>
<name>A0A382JK54_9ZZZZ</name>